<dbReference type="EMBL" id="JAIWYP010000007">
    <property type="protein sequence ID" value="KAH3799475.1"/>
    <property type="molecule type" value="Genomic_DNA"/>
</dbReference>
<accession>A0A9D4J5R7</accession>
<reference evidence="1" key="1">
    <citation type="journal article" date="2019" name="bioRxiv">
        <title>The Genome of the Zebra Mussel, Dreissena polymorpha: A Resource for Invasive Species Research.</title>
        <authorList>
            <person name="McCartney M.A."/>
            <person name="Auch B."/>
            <person name="Kono T."/>
            <person name="Mallez S."/>
            <person name="Zhang Y."/>
            <person name="Obille A."/>
            <person name="Becker A."/>
            <person name="Abrahante J.E."/>
            <person name="Garbe J."/>
            <person name="Badalamenti J.P."/>
            <person name="Herman A."/>
            <person name="Mangelson H."/>
            <person name="Liachko I."/>
            <person name="Sullivan S."/>
            <person name="Sone E.D."/>
            <person name="Koren S."/>
            <person name="Silverstein K.A.T."/>
            <person name="Beckman K.B."/>
            <person name="Gohl D.M."/>
        </authorList>
    </citation>
    <scope>NUCLEOTIDE SEQUENCE</scope>
    <source>
        <strain evidence="1">Duluth1</strain>
        <tissue evidence="1">Whole animal</tissue>
    </source>
</reference>
<organism evidence="1 2">
    <name type="scientific">Dreissena polymorpha</name>
    <name type="common">Zebra mussel</name>
    <name type="synonym">Mytilus polymorpha</name>
    <dbReference type="NCBI Taxonomy" id="45954"/>
    <lineage>
        <taxon>Eukaryota</taxon>
        <taxon>Metazoa</taxon>
        <taxon>Spiralia</taxon>
        <taxon>Lophotrochozoa</taxon>
        <taxon>Mollusca</taxon>
        <taxon>Bivalvia</taxon>
        <taxon>Autobranchia</taxon>
        <taxon>Heteroconchia</taxon>
        <taxon>Euheterodonta</taxon>
        <taxon>Imparidentia</taxon>
        <taxon>Neoheterodontei</taxon>
        <taxon>Myida</taxon>
        <taxon>Dreissenoidea</taxon>
        <taxon>Dreissenidae</taxon>
        <taxon>Dreissena</taxon>
    </lineage>
</organism>
<sequence length="54" mass="6065">MTEDVTVLFGSLEECIKSLRDHEIQTNTRYAVGYSSKGFGKRSTGRSPAVKIHY</sequence>
<evidence type="ECO:0000313" key="1">
    <source>
        <dbReference type="EMBL" id="KAH3799475.1"/>
    </source>
</evidence>
<keyword evidence="2" id="KW-1185">Reference proteome</keyword>
<comment type="caution">
    <text evidence="1">The sequence shown here is derived from an EMBL/GenBank/DDBJ whole genome shotgun (WGS) entry which is preliminary data.</text>
</comment>
<gene>
    <name evidence="1" type="ORF">DPMN_153083</name>
</gene>
<dbReference type="Proteomes" id="UP000828390">
    <property type="component" value="Unassembled WGS sequence"/>
</dbReference>
<protein>
    <submittedName>
        <fullName evidence="1">Uncharacterized protein</fullName>
    </submittedName>
</protein>
<name>A0A9D4J5R7_DREPO</name>
<proteinExistence type="predicted"/>
<evidence type="ECO:0000313" key="2">
    <source>
        <dbReference type="Proteomes" id="UP000828390"/>
    </source>
</evidence>
<reference evidence="1" key="2">
    <citation type="submission" date="2020-11" db="EMBL/GenBank/DDBJ databases">
        <authorList>
            <person name="McCartney M.A."/>
            <person name="Auch B."/>
            <person name="Kono T."/>
            <person name="Mallez S."/>
            <person name="Becker A."/>
            <person name="Gohl D.M."/>
            <person name="Silverstein K.A.T."/>
            <person name="Koren S."/>
            <person name="Bechman K.B."/>
            <person name="Herman A."/>
            <person name="Abrahante J.E."/>
            <person name="Garbe J."/>
        </authorList>
    </citation>
    <scope>NUCLEOTIDE SEQUENCE</scope>
    <source>
        <strain evidence="1">Duluth1</strain>
        <tissue evidence="1">Whole animal</tissue>
    </source>
</reference>
<dbReference type="AlphaFoldDB" id="A0A9D4J5R7"/>